<gene>
    <name evidence="2" type="ORF">VIN30_00805</name>
</gene>
<comment type="caution">
    <text evidence="2">The sequence shown here is derived from an EMBL/GenBank/DDBJ whole genome shotgun (WGS) entry which is preliminary data.</text>
</comment>
<dbReference type="Proteomes" id="UP001349994">
    <property type="component" value="Unassembled WGS sequence"/>
</dbReference>
<protein>
    <recommendedName>
        <fullName evidence="4">Beta-carotene 15,15'-monooxygenase</fullName>
    </recommendedName>
</protein>
<organism evidence="2 3">
    <name type="scientific">Adlercreutzia wanghongyangiae</name>
    <dbReference type="NCBI Taxonomy" id="3111451"/>
    <lineage>
        <taxon>Bacteria</taxon>
        <taxon>Bacillati</taxon>
        <taxon>Actinomycetota</taxon>
        <taxon>Coriobacteriia</taxon>
        <taxon>Eggerthellales</taxon>
        <taxon>Eggerthellaceae</taxon>
        <taxon>Adlercreutzia</taxon>
    </lineage>
</organism>
<proteinExistence type="predicted"/>
<feature type="transmembrane region" description="Helical" evidence="1">
    <location>
        <begin position="133"/>
        <end position="155"/>
    </location>
</feature>
<keyword evidence="3" id="KW-1185">Reference proteome</keyword>
<evidence type="ECO:0000313" key="3">
    <source>
        <dbReference type="Proteomes" id="UP001349994"/>
    </source>
</evidence>
<feature type="transmembrane region" description="Helical" evidence="1">
    <location>
        <begin position="167"/>
        <end position="185"/>
    </location>
</feature>
<feature type="transmembrane region" description="Helical" evidence="1">
    <location>
        <begin position="63"/>
        <end position="86"/>
    </location>
</feature>
<accession>A0ABU6IF45</accession>
<keyword evidence="1" id="KW-1133">Transmembrane helix</keyword>
<feature type="transmembrane region" description="Helical" evidence="1">
    <location>
        <begin position="92"/>
        <end position="112"/>
    </location>
</feature>
<evidence type="ECO:0000313" key="2">
    <source>
        <dbReference type="EMBL" id="MEC4174988.1"/>
    </source>
</evidence>
<reference evidence="2 3" key="1">
    <citation type="submission" date="2024-01" db="EMBL/GenBank/DDBJ databases">
        <title>novel species in genus Adlercreutzia.</title>
        <authorList>
            <person name="Liu X."/>
        </authorList>
    </citation>
    <scope>NUCLEOTIDE SEQUENCE [LARGE SCALE GENOMIC DNA]</scope>
    <source>
        <strain evidence="2 3">R7</strain>
    </source>
</reference>
<sequence>MIDRNVALKESLRAHYKRTAAPVDEAEKARVAAMVRGEAARWSSGMSVDGALFWRFVVGQLRFVSPVAWAMQVALLAGMLAVAGILPGSSSSMLVVMASAVLSVAFAVPSVFKSFDHDVAELEASCRHDSAQVLASRLVLFGLADVLWMSAAVWLVPTLAGEEPFRVFLYAATPFFAFCAICFHLSRMMRGRCAKACAVAAACALAALWGAGAIVPHWYAEMSMAVWTLALVAALALAIHEARRLVLQVAQDGASPLPAPVLL</sequence>
<evidence type="ECO:0008006" key="4">
    <source>
        <dbReference type="Google" id="ProtNLM"/>
    </source>
</evidence>
<dbReference type="EMBL" id="JAYMFF010000002">
    <property type="protein sequence ID" value="MEC4174988.1"/>
    <property type="molecule type" value="Genomic_DNA"/>
</dbReference>
<keyword evidence="1" id="KW-0812">Transmembrane</keyword>
<dbReference type="RefSeq" id="WP_338208491.1">
    <property type="nucleotide sequence ID" value="NZ_JAYMFF010000002.1"/>
</dbReference>
<evidence type="ECO:0000256" key="1">
    <source>
        <dbReference type="SAM" id="Phobius"/>
    </source>
</evidence>
<keyword evidence="1" id="KW-0472">Membrane</keyword>
<name>A0ABU6IF45_9ACTN</name>
<feature type="transmembrane region" description="Helical" evidence="1">
    <location>
        <begin position="197"/>
        <end position="219"/>
    </location>
</feature>
<feature type="transmembrane region" description="Helical" evidence="1">
    <location>
        <begin position="225"/>
        <end position="242"/>
    </location>
</feature>